<dbReference type="OrthoDB" id="7659374at2"/>
<name>A0A0M6XQU4_9RHOB</name>
<evidence type="ECO:0000313" key="2">
    <source>
        <dbReference type="Proteomes" id="UP000048908"/>
    </source>
</evidence>
<dbReference type="RefSeq" id="WP_055681833.1">
    <property type="nucleotide sequence ID" value="NZ_CANMUL010000003.1"/>
</dbReference>
<keyword evidence="2" id="KW-1185">Reference proteome</keyword>
<gene>
    <name evidence="1" type="ORF">JAN5088_01149</name>
</gene>
<dbReference type="EMBL" id="CXPG01000013">
    <property type="protein sequence ID" value="CTQ32384.1"/>
    <property type="molecule type" value="Genomic_DNA"/>
</dbReference>
<sequence length="105" mass="11680">MTEEDLLILVLEALHSGPDGFRSVVRDLAASHPATPARRLEAALQSAAREMDATIRRDGSPTNEARTARRLAVLLGMDIDRTGDNVTLGELMEWWKGTDDFFMRL</sequence>
<organism evidence="1 2">
    <name type="scientific">Jannaschia rubra</name>
    <dbReference type="NCBI Taxonomy" id="282197"/>
    <lineage>
        <taxon>Bacteria</taxon>
        <taxon>Pseudomonadati</taxon>
        <taxon>Pseudomonadota</taxon>
        <taxon>Alphaproteobacteria</taxon>
        <taxon>Rhodobacterales</taxon>
        <taxon>Roseobacteraceae</taxon>
        <taxon>Jannaschia</taxon>
    </lineage>
</organism>
<evidence type="ECO:0000313" key="1">
    <source>
        <dbReference type="EMBL" id="CTQ32384.1"/>
    </source>
</evidence>
<accession>A0A0M6XQU4</accession>
<reference evidence="1 2" key="1">
    <citation type="submission" date="2015-07" db="EMBL/GenBank/DDBJ databases">
        <authorList>
            <person name="Noorani M."/>
        </authorList>
    </citation>
    <scope>NUCLEOTIDE SEQUENCE [LARGE SCALE GENOMIC DNA]</scope>
    <source>
        <strain evidence="1 2">CECT 5088</strain>
    </source>
</reference>
<dbReference type="Proteomes" id="UP000048908">
    <property type="component" value="Unassembled WGS sequence"/>
</dbReference>
<dbReference type="AlphaFoldDB" id="A0A0M6XQU4"/>
<protein>
    <submittedName>
        <fullName evidence="1">Uncharacterized protein</fullName>
    </submittedName>
</protein>
<proteinExistence type="predicted"/>
<dbReference type="STRING" id="282197.SAMN04488517_10555"/>